<evidence type="ECO:0000313" key="2">
    <source>
        <dbReference type="Proteomes" id="UP001199319"/>
    </source>
</evidence>
<sequence length="123" mass="13780">MKNKKPLGLNVKAALAVAAVSLLCLPAWRDIRIYFEYQNGSTKTVTSECISISVDRTNEPRRYSFFTIYSFHLKCGTTVAVYKDTADQLLPSDKVPEQMQALEQQFITGRPITVTYVAGMPLV</sequence>
<name>A0AAE3AC74_9FIRM</name>
<protein>
    <submittedName>
        <fullName evidence="1">Uncharacterized protein</fullName>
    </submittedName>
</protein>
<comment type="caution">
    <text evidence="1">The sequence shown here is derived from an EMBL/GenBank/DDBJ whole genome shotgun (WGS) entry which is preliminary data.</text>
</comment>
<reference evidence="1" key="1">
    <citation type="submission" date="2021-10" db="EMBL/GenBank/DDBJ databases">
        <title>Anaerobic single-cell dispensing facilitates the cultivation of human gut bacteria.</title>
        <authorList>
            <person name="Afrizal A."/>
        </authorList>
    </citation>
    <scope>NUCLEOTIDE SEQUENCE</scope>
    <source>
        <strain evidence="1">CLA-AA-H272</strain>
    </source>
</reference>
<proteinExistence type="predicted"/>
<dbReference type="AlphaFoldDB" id="A0AAE3AC74"/>
<dbReference type="RefSeq" id="WP_302927746.1">
    <property type="nucleotide sequence ID" value="NZ_JAJEPW010000003.1"/>
</dbReference>
<keyword evidence="2" id="KW-1185">Reference proteome</keyword>
<organism evidence="1 2">
    <name type="scientific">Brotocaccenecus cirricatena</name>
    <dbReference type="NCBI Taxonomy" id="3064195"/>
    <lineage>
        <taxon>Bacteria</taxon>
        <taxon>Bacillati</taxon>
        <taxon>Bacillota</taxon>
        <taxon>Clostridia</taxon>
        <taxon>Eubacteriales</taxon>
        <taxon>Oscillospiraceae</taxon>
        <taxon>Brotocaccenecus</taxon>
    </lineage>
</organism>
<accession>A0AAE3AC74</accession>
<dbReference type="EMBL" id="JAJEPW010000003">
    <property type="protein sequence ID" value="MCC2128338.1"/>
    <property type="molecule type" value="Genomic_DNA"/>
</dbReference>
<gene>
    <name evidence="1" type="ORF">LKD37_02195</name>
</gene>
<dbReference type="Proteomes" id="UP001199319">
    <property type="component" value="Unassembled WGS sequence"/>
</dbReference>
<evidence type="ECO:0000313" key="1">
    <source>
        <dbReference type="EMBL" id="MCC2128338.1"/>
    </source>
</evidence>